<feature type="chain" id="PRO_5001653114" evidence="2">
    <location>
        <begin position="32"/>
        <end position="139"/>
    </location>
</feature>
<gene>
    <name evidence="3" type="ORF">LCOR_11042.1</name>
</gene>
<feature type="region of interest" description="Disordered" evidence="1">
    <location>
        <begin position="32"/>
        <end position="51"/>
    </location>
</feature>
<evidence type="ECO:0000313" key="3">
    <source>
        <dbReference type="EMBL" id="CDH60254.1"/>
    </source>
</evidence>
<evidence type="ECO:0000256" key="1">
    <source>
        <dbReference type="SAM" id="MobiDB-lite"/>
    </source>
</evidence>
<name>A0A068SD97_9FUNG</name>
<evidence type="ECO:0000256" key="2">
    <source>
        <dbReference type="SAM" id="SignalP"/>
    </source>
</evidence>
<organism evidence="3 4">
    <name type="scientific">Lichtheimia corymbifera JMRC:FSU:9682</name>
    <dbReference type="NCBI Taxonomy" id="1263082"/>
    <lineage>
        <taxon>Eukaryota</taxon>
        <taxon>Fungi</taxon>
        <taxon>Fungi incertae sedis</taxon>
        <taxon>Mucoromycota</taxon>
        <taxon>Mucoromycotina</taxon>
        <taxon>Mucoromycetes</taxon>
        <taxon>Mucorales</taxon>
        <taxon>Lichtheimiaceae</taxon>
        <taxon>Lichtheimia</taxon>
    </lineage>
</organism>
<protein>
    <submittedName>
        <fullName evidence="3">Uncharacterized protein</fullName>
    </submittedName>
</protein>
<comment type="caution">
    <text evidence="3">The sequence shown here is derived from an EMBL/GenBank/DDBJ whole genome shotgun (WGS) entry which is preliminary data.</text>
</comment>
<dbReference type="VEuPathDB" id="FungiDB:LCOR_11042.1"/>
<dbReference type="OrthoDB" id="153872at2759"/>
<reference evidence="3" key="1">
    <citation type="submission" date="2013-08" db="EMBL/GenBank/DDBJ databases">
        <title>Gene expansion shapes genome architecture in the human pathogen Lichtheimia corymbifera: an evolutionary genomics analysis in the ancient terrestrial Mucorales (Mucoromycotina).</title>
        <authorList>
            <person name="Schwartze V.U."/>
            <person name="Winter S."/>
            <person name="Shelest E."/>
            <person name="Marcet-Houben M."/>
            <person name="Horn F."/>
            <person name="Wehner S."/>
            <person name="Hoffmann K."/>
            <person name="Riege K."/>
            <person name="Sammeth M."/>
            <person name="Nowrousian M."/>
            <person name="Valiante V."/>
            <person name="Linde J."/>
            <person name="Jacobsen I.D."/>
            <person name="Marz M."/>
            <person name="Brakhage A.A."/>
            <person name="Gabaldon T."/>
            <person name="Bocker S."/>
            <person name="Voigt K."/>
        </authorList>
    </citation>
    <scope>NUCLEOTIDE SEQUENCE [LARGE SCALE GENOMIC DNA]</scope>
    <source>
        <strain evidence="3">FSU 9682</strain>
    </source>
</reference>
<accession>A0A068SD97</accession>
<dbReference type="EMBL" id="CBTN010000086">
    <property type="protein sequence ID" value="CDH60254.1"/>
    <property type="molecule type" value="Genomic_DNA"/>
</dbReference>
<keyword evidence="2" id="KW-0732">Signal</keyword>
<dbReference type="AlphaFoldDB" id="A0A068SD97"/>
<feature type="region of interest" description="Disordered" evidence="1">
    <location>
        <begin position="58"/>
        <end position="139"/>
    </location>
</feature>
<sequence length="139" mass="14993">MIHNSTTLNTIMTKFISLFCITLMAVAVSSATQQTNGGPGTGTDVVGGHVVGVDSKPEAHAIKRDEEPESEAHAIKRGEEPESVKRDSIKRGSTKRDAIKRGSVKRDSIKRGSTKRDVIKRGSIKRDAIKRGSIKRGGI</sequence>
<proteinExistence type="predicted"/>
<dbReference type="Proteomes" id="UP000027586">
    <property type="component" value="Unassembled WGS sequence"/>
</dbReference>
<feature type="signal peptide" evidence="2">
    <location>
        <begin position="1"/>
        <end position="31"/>
    </location>
</feature>
<evidence type="ECO:0000313" key="4">
    <source>
        <dbReference type="Proteomes" id="UP000027586"/>
    </source>
</evidence>
<keyword evidence="4" id="KW-1185">Reference proteome</keyword>
<feature type="compositionally biased region" description="Basic and acidic residues" evidence="1">
    <location>
        <begin position="58"/>
        <end position="130"/>
    </location>
</feature>